<dbReference type="PANTHER" id="PTHR31232:SF43">
    <property type="entry name" value="S-PROTEIN HOMOLOG 29-RELATED"/>
    <property type="match status" value="1"/>
</dbReference>
<evidence type="ECO:0000256" key="5">
    <source>
        <dbReference type="ARBA" id="ARBA00022729"/>
    </source>
</evidence>
<dbReference type="PANTHER" id="PTHR31232">
    <property type="match status" value="1"/>
</dbReference>
<dbReference type="EMBL" id="KK198760">
    <property type="protein sequence ID" value="KCW60496.1"/>
    <property type="molecule type" value="Genomic_DNA"/>
</dbReference>
<name>A0A059B3P9_EUCGR</name>
<keyword evidence="3 6" id="KW-0713">Self-incompatibility</keyword>
<evidence type="ECO:0000256" key="6">
    <source>
        <dbReference type="RuleBase" id="RU367044"/>
    </source>
</evidence>
<dbReference type="eggNOG" id="ENOG502SVF6">
    <property type="taxonomic scope" value="Eukaryota"/>
</dbReference>
<evidence type="ECO:0000256" key="3">
    <source>
        <dbReference type="ARBA" id="ARBA00022471"/>
    </source>
</evidence>
<comment type="similarity">
    <text evidence="2 6">Belongs to the plant self-incompatibility (S1) protein family.</text>
</comment>
<gene>
    <name evidence="7" type="ORF">EUGRSUZ_H03232</name>
</gene>
<dbReference type="Pfam" id="PF05938">
    <property type="entry name" value="Self-incomp_S1"/>
    <property type="match status" value="1"/>
</dbReference>
<dbReference type="Gramene" id="KCW60496">
    <property type="protein sequence ID" value="KCW60496"/>
    <property type="gene ID" value="EUGRSUZ_H03232"/>
</dbReference>
<feature type="chain" id="PRO_5025093307" description="S-protein homolog" evidence="6">
    <location>
        <begin position="24"/>
        <end position="127"/>
    </location>
</feature>
<protein>
    <recommendedName>
        <fullName evidence="6">S-protein homolog</fullName>
    </recommendedName>
</protein>
<evidence type="ECO:0000256" key="4">
    <source>
        <dbReference type="ARBA" id="ARBA00022525"/>
    </source>
</evidence>
<keyword evidence="5 6" id="KW-0732">Signal</keyword>
<dbReference type="GO" id="GO:0060320">
    <property type="term" value="P:rejection of self pollen"/>
    <property type="evidence" value="ECO:0007669"/>
    <property type="project" value="UniProtKB-KW"/>
</dbReference>
<dbReference type="OMA" id="CVYEERT"/>
<keyword evidence="4 6" id="KW-0964">Secreted</keyword>
<evidence type="ECO:0000256" key="2">
    <source>
        <dbReference type="ARBA" id="ARBA00005581"/>
    </source>
</evidence>
<proteinExistence type="inferred from homology"/>
<organism evidence="7">
    <name type="scientific">Eucalyptus grandis</name>
    <name type="common">Flooded gum</name>
    <dbReference type="NCBI Taxonomy" id="71139"/>
    <lineage>
        <taxon>Eukaryota</taxon>
        <taxon>Viridiplantae</taxon>
        <taxon>Streptophyta</taxon>
        <taxon>Embryophyta</taxon>
        <taxon>Tracheophyta</taxon>
        <taxon>Spermatophyta</taxon>
        <taxon>Magnoliopsida</taxon>
        <taxon>eudicotyledons</taxon>
        <taxon>Gunneridae</taxon>
        <taxon>Pentapetalae</taxon>
        <taxon>rosids</taxon>
        <taxon>malvids</taxon>
        <taxon>Myrtales</taxon>
        <taxon>Myrtaceae</taxon>
        <taxon>Myrtoideae</taxon>
        <taxon>Eucalypteae</taxon>
        <taxon>Eucalyptus</taxon>
    </lineage>
</organism>
<accession>A0A059B3P9</accession>
<dbReference type="GO" id="GO:0005576">
    <property type="term" value="C:extracellular region"/>
    <property type="evidence" value="ECO:0007669"/>
    <property type="project" value="UniProtKB-SubCell"/>
</dbReference>
<evidence type="ECO:0000256" key="1">
    <source>
        <dbReference type="ARBA" id="ARBA00004613"/>
    </source>
</evidence>
<reference evidence="7" key="1">
    <citation type="submission" date="2013-07" db="EMBL/GenBank/DDBJ databases">
        <title>The genome of Eucalyptus grandis.</title>
        <authorList>
            <person name="Schmutz J."/>
            <person name="Hayes R."/>
            <person name="Myburg A."/>
            <person name="Tuskan G."/>
            <person name="Grattapaglia D."/>
            <person name="Rokhsar D.S."/>
        </authorList>
    </citation>
    <scope>NUCLEOTIDE SEQUENCE</scope>
    <source>
        <tissue evidence="7">Leaf extractions</tissue>
    </source>
</reference>
<comment type="subcellular location">
    <subcellularLocation>
        <location evidence="1 6">Secreted</location>
    </subcellularLocation>
</comment>
<evidence type="ECO:0000313" key="7">
    <source>
        <dbReference type="EMBL" id="KCW60496.1"/>
    </source>
</evidence>
<dbReference type="AlphaFoldDB" id="A0A059B3P9"/>
<feature type="signal peptide" evidence="6">
    <location>
        <begin position="1"/>
        <end position="23"/>
    </location>
</feature>
<dbReference type="InParanoid" id="A0A059B3P9"/>
<sequence>MDSSIKLFVAFVMILASLQASSGDFLEKVEVQIINKLPGAPLLTVHCKSGDDDLGVHQIPADSFWQFSFKPSFFESTLFFCSFQWPGAFYHFDVYDQKRDENRCHLCHWTILPTGPCLYNICEKWNP</sequence>
<dbReference type="InterPro" id="IPR010264">
    <property type="entry name" value="Self-incomp_S1"/>
</dbReference>